<dbReference type="VEuPathDB" id="FungiDB:MFRU_035g00530"/>
<dbReference type="Proteomes" id="UP000322873">
    <property type="component" value="Unassembled WGS sequence"/>
</dbReference>
<dbReference type="FunFam" id="3.90.530.10:FF:000003">
    <property type="entry name" value="Dna repair rad14 protein"/>
    <property type="match status" value="1"/>
</dbReference>
<feature type="coiled-coil region" evidence="11">
    <location>
        <begin position="331"/>
        <end position="363"/>
    </location>
</feature>
<dbReference type="AlphaFoldDB" id="A0A5M9JQM2"/>
<dbReference type="GO" id="GO:0006284">
    <property type="term" value="P:base-excision repair"/>
    <property type="evidence" value="ECO:0007669"/>
    <property type="project" value="TreeGrafter"/>
</dbReference>
<evidence type="ECO:0000259" key="13">
    <source>
        <dbReference type="Pfam" id="PF05181"/>
    </source>
</evidence>
<dbReference type="Pfam" id="PF05181">
    <property type="entry name" value="XPA_C"/>
    <property type="match status" value="1"/>
</dbReference>
<dbReference type="PROSITE" id="PS00753">
    <property type="entry name" value="XPA_2"/>
    <property type="match status" value="1"/>
</dbReference>
<keyword evidence="15" id="KW-1185">Reference proteome</keyword>
<evidence type="ECO:0000256" key="10">
    <source>
        <dbReference type="ARBA" id="ARBA00072989"/>
    </source>
</evidence>
<evidence type="ECO:0000256" key="1">
    <source>
        <dbReference type="ARBA" id="ARBA00004123"/>
    </source>
</evidence>
<dbReference type="GO" id="GO:1901255">
    <property type="term" value="P:nucleotide-excision repair involved in interstrand cross-link repair"/>
    <property type="evidence" value="ECO:0007669"/>
    <property type="project" value="TreeGrafter"/>
</dbReference>
<evidence type="ECO:0000256" key="3">
    <source>
        <dbReference type="ARBA" id="ARBA00022723"/>
    </source>
</evidence>
<name>A0A5M9JQM2_MONFR</name>
<comment type="subcellular location">
    <subcellularLocation>
        <location evidence="1">Nucleus</location>
    </subcellularLocation>
</comment>
<evidence type="ECO:0000256" key="7">
    <source>
        <dbReference type="ARBA" id="ARBA00023125"/>
    </source>
</evidence>
<dbReference type="EMBL" id="VICG01000005">
    <property type="protein sequence ID" value="KAA8571818.1"/>
    <property type="molecule type" value="Genomic_DNA"/>
</dbReference>
<gene>
    <name evidence="14" type="ORF">EYC84_001783</name>
</gene>
<feature type="domain" description="XPA C-terminal" evidence="13">
    <location>
        <begin position="269"/>
        <end position="319"/>
    </location>
</feature>
<dbReference type="PANTHER" id="PTHR10142">
    <property type="entry name" value="DNA REPAIR PROTEIN COMPLEMENTING XP-A CELLS"/>
    <property type="match status" value="1"/>
</dbReference>
<evidence type="ECO:0000256" key="6">
    <source>
        <dbReference type="ARBA" id="ARBA00022833"/>
    </source>
</evidence>
<evidence type="ECO:0000313" key="15">
    <source>
        <dbReference type="Proteomes" id="UP000322873"/>
    </source>
</evidence>
<sequence>MADPGLAHPKEKNTEARHFVTYRHLLNSALLYKVTKLPIASHIIQPEIMERPDTPPRTVTTRSQVISPPTPDVKRRIEENRLKAKALREQSIAREIASSSNNTSRTPSGFIATKDISLAGQKRTHSSISTSSVPATSRDARQSTRDGQIDDTAPQAARKFRKYVDHDFSKMTDTKGGFLNEEDDPWNKALHAPKEGDKPAHMTLKEWERHQLLKGLRNRKEGPFEPGLSVLGRGDKKCRECRSLEIDFVWEEVFKCRVCNGCKEKFPEKYSLLTKTEAKEDYLITDPELKDGELLPHLNKPNPHKSHWHDMMLFLRYQVEEYAFKTKWGSAEALDAEFEKRETEKKKRKEEKFKSKLKELKKKTRTEAYRRGIAGDGRGGKFGDAISNGKHEHEWGQTVENEDGMSVKTCVECGMEVEELEF</sequence>
<dbReference type="CDD" id="cd21077">
    <property type="entry name" value="DBD_Rad14"/>
    <property type="match status" value="1"/>
</dbReference>
<comment type="similarity">
    <text evidence="2">Belongs to the XPA family.</text>
</comment>
<evidence type="ECO:0000256" key="9">
    <source>
        <dbReference type="ARBA" id="ARBA00023242"/>
    </source>
</evidence>
<dbReference type="InterPro" id="IPR009061">
    <property type="entry name" value="DNA-bd_dom_put_sf"/>
</dbReference>
<dbReference type="InterPro" id="IPR037129">
    <property type="entry name" value="XPA_sf"/>
</dbReference>
<feature type="compositionally biased region" description="Low complexity" evidence="12">
    <location>
        <begin position="126"/>
        <end position="137"/>
    </location>
</feature>
<accession>A0A5M9JQM2</accession>
<keyword evidence="7" id="KW-0238">DNA-binding</keyword>
<protein>
    <recommendedName>
        <fullName evidence="10">DNA repair protein RAD14</fullName>
    </recommendedName>
</protein>
<dbReference type="GO" id="GO:0070914">
    <property type="term" value="P:UV-damage excision repair"/>
    <property type="evidence" value="ECO:0007669"/>
    <property type="project" value="TreeGrafter"/>
</dbReference>
<keyword evidence="11" id="KW-0175">Coiled coil</keyword>
<evidence type="ECO:0000256" key="4">
    <source>
        <dbReference type="ARBA" id="ARBA00022763"/>
    </source>
</evidence>
<dbReference type="InterPro" id="IPR022656">
    <property type="entry name" value="XPA_C"/>
</dbReference>
<dbReference type="GO" id="GO:0000715">
    <property type="term" value="P:nucleotide-excision repair, DNA damage recognition"/>
    <property type="evidence" value="ECO:0007669"/>
    <property type="project" value="TreeGrafter"/>
</dbReference>
<keyword evidence="8" id="KW-0234">DNA repair</keyword>
<dbReference type="PANTHER" id="PTHR10142:SF0">
    <property type="entry name" value="DNA REPAIR PROTEIN COMPLEMENTING XP-A CELLS"/>
    <property type="match status" value="1"/>
</dbReference>
<organism evidence="14 15">
    <name type="scientific">Monilinia fructicola</name>
    <name type="common">Brown rot fungus</name>
    <name type="synonym">Ciboria fructicola</name>
    <dbReference type="NCBI Taxonomy" id="38448"/>
    <lineage>
        <taxon>Eukaryota</taxon>
        <taxon>Fungi</taxon>
        <taxon>Dikarya</taxon>
        <taxon>Ascomycota</taxon>
        <taxon>Pezizomycotina</taxon>
        <taxon>Leotiomycetes</taxon>
        <taxon>Helotiales</taxon>
        <taxon>Sclerotiniaceae</taxon>
        <taxon>Monilinia</taxon>
    </lineage>
</organism>
<reference evidence="14 15" key="1">
    <citation type="submission" date="2019-06" db="EMBL/GenBank/DDBJ databases">
        <title>Genome Sequence of the Brown Rot Fungal Pathogen Monilinia fructicola.</title>
        <authorList>
            <person name="De Miccolis Angelini R.M."/>
            <person name="Landi L."/>
            <person name="Abate D."/>
            <person name="Pollastro S."/>
            <person name="Romanazzi G."/>
            <person name="Faretra F."/>
        </authorList>
    </citation>
    <scope>NUCLEOTIDE SEQUENCE [LARGE SCALE GENOMIC DNA]</scope>
    <source>
        <strain evidence="14 15">Mfrc123</strain>
    </source>
</reference>
<evidence type="ECO:0000256" key="8">
    <source>
        <dbReference type="ARBA" id="ARBA00023204"/>
    </source>
</evidence>
<keyword evidence="5" id="KW-0863">Zinc-finger</keyword>
<dbReference type="NCBIfam" id="TIGR00598">
    <property type="entry name" value="rad14"/>
    <property type="match status" value="1"/>
</dbReference>
<keyword evidence="9" id="KW-0539">Nucleus</keyword>
<dbReference type="GO" id="GO:0000110">
    <property type="term" value="C:nucleotide-excision repair factor 1 complex"/>
    <property type="evidence" value="ECO:0007669"/>
    <property type="project" value="TreeGrafter"/>
</dbReference>
<comment type="caution">
    <text evidence="14">The sequence shown here is derived from an EMBL/GenBank/DDBJ whole genome shotgun (WGS) entry which is preliminary data.</text>
</comment>
<evidence type="ECO:0000256" key="2">
    <source>
        <dbReference type="ARBA" id="ARBA00005548"/>
    </source>
</evidence>
<dbReference type="InterPro" id="IPR022658">
    <property type="entry name" value="XPA_CS"/>
</dbReference>
<feature type="region of interest" description="Disordered" evidence="12">
    <location>
        <begin position="116"/>
        <end position="157"/>
    </location>
</feature>
<dbReference type="SUPFAM" id="SSF46955">
    <property type="entry name" value="Putative DNA-binding domain"/>
    <property type="match status" value="1"/>
</dbReference>
<feature type="region of interest" description="Disordered" evidence="12">
    <location>
        <begin position="368"/>
        <end position="400"/>
    </location>
</feature>
<evidence type="ECO:0000256" key="12">
    <source>
        <dbReference type="SAM" id="MobiDB-lite"/>
    </source>
</evidence>
<feature type="region of interest" description="Disordered" evidence="12">
    <location>
        <begin position="50"/>
        <end position="71"/>
    </location>
</feature>
<keyword evidence="4" id="KW-0227">DNA damage</keyword>
<evidence type="ECO:0000256" key="5">
    <source>
        <dbReference type="ARBA" id="ARBA00022771"/>
    </source>
</evidence>
<feature type="compositionally biased region" description="Basic and acidic residues" evidence="12">
    <location>
        <begin position="138"/>
        <end position="148"/>
    </location>
</feature>
<proteinExistence type="inferred from homology"/>
<dbReference type="InterPro" id="IPR000465">
    <property type="entry name" value="XPA/RAD14"/>
</dbReference>
<dbReference type="GO" id="GO:0003684">
    <property type="term" value="F:damaged DNA binding"/>
    <property type="evidence" value="ECO:0007669"/>
    <property type="project" value="InterPro"/>
</dbReference>
<keyword evidence="3" id="KW-0479">Metal-binding</keyword>
<evidence type="ECO:0000256" key="11">
    <source>
        <dbReference type="SAM" id="Coils"/>
    </source>
</evidence>
<keyword evidence="6" id="KW-0862">Zinc</keyword>
<evidence type="ECO:0000313" key="14">
    <source>
        <dbReference type="EMBL" id="KAA8571818.1"/>
    </source>
</evidence>
<dbReference type="Gene3D" id="3.90.530.10">
    <property type="entry name" value="XPA C-terminal domain"/>
    <property type="match status" value="1"/>
</dbReference>
<dbReference type="GO" id="GO:0008270">
    <property type="term" value="F:zinc ion binding"/>
    <property type="evidence" value="ECO:0007669"/>
    <property type="project" value="UniProtKB-KW"/>
</dbReference>